<dbReference type="AlphaFoldDB" id="A0A919IJR9"/>
<keyword evidence="2" id="KW-1185">Reference proteome</keyword>
<proteinExistence type="predicted"/>
<dbReference type="Proteomes" id="UP000619479">
    <property type="component" value="Unassembled WGS sequence"/>
</dbReference>
<comment type="caution">
    <text evidence="1">The sequence shown here is derived from an EMBL/GenBank/DDBJ whole genome shotgun (WGS) entry which is preliminary data.</text>
</comment>
<name>A0A919IJR9_9ACTN</name>
<protein>
    <submittedName>
        <fullName evidence="1">Uncharacterized protein</fullName>
    </submittedName>
</protein>
<evidence type="ECO:0000313" key="2">
    <source>
        <dbReference type="Proteomes" id="UP000619479"/>
    </source>
</evidence>
<sequence>MSRVQLPTVSSADGETSGVAQIPRVGELHKSQLTSRACALSAASVEVIDMALRSALDL</sequence>
<dbReference type="EMBL" id="BOMH01000033">
    <property type="protein sequence ID" value="GID66567.1"/>
    <property type="molecule type" value="Genomic_DNA"/>
</dbReference>
<reference evidence="1" key="1">
    <citation type="submission" date="2021-01" db="EMBL/GenBank/DDBJ databases">
        <title>Whole genome shotgun sequence of Actinoplanes cyaneus NBRC 14990.</title>
        <authorList>
            <person name="Komaki H."/>
            <person name="Tamura T."/>
        </authorList>
    </citation>
    <scope>NUCLEOTIDE SEQUENCE</scope>
    <source>
        <strain evidence="1">NBRC 14990</strain>
    </source>
</reference>
<gene>
    <name evidence="1" type="ORF">Acy02nite_44480</name>
</gene>
<accession>A0A919IJR9</accession>
<evidence type="ECO:0000313" key="1">
    <source>
        <dbReference type="EMBL" id="GID66567.1"/>
    </source>
</evidence>
<organism evidence="1 2">
    <name type="scientific">Actinoplanes cyaneus</name>
    <dbReference type="NCBI Taxonomy" id="52696"/>
    <lineage>
        <taxon>Bacteria</taxon>
        <taxon>Bacillati</taxon>
        <taxon>Actinomycetota</taxon>
        <taxon>Actinomycetes</taxon>
        <taxon>Micromonosporales</taxon>
        <taxon>Micromonosporaceae</taxon>
        <taxon>Actinoplanes</taxon>
    </lineage>
</organism>